<reference evidence="1 2" key="1">
    <citation type="submission" date="2024-04" db="EMBL/GenBank/DDBJ databases">
        <authorList>
            <person name="Fracassetti M."/>
        </authorList>
    </citation>
    <scope>NUCLEOTIDE SEQUENCE [LARGE SCALE GENOMIC DNA]</scope>
</reference>
<dbReference type="EMBL" id="OZ034822">
    <property type="protein sequence ID" value="CAL1414091.1"/>
    <property type="molecule type" value="Genomic_DNA"/>
</dbReference>
<dbReference type="AlphaFoldDB" id="A0AAV2GUE5"/>
<keyword evidence="2" id="KW-1185">Reference proteome</keyword>
<sequence>MSKSISPTRPEEAGFFTSSLLAPCQKLEPNELTLAEIKISHVCKLNLTKRERGNNFMGIGDHGGGENLRWCDERNGN</sequence>
<organism evidence="1 2">
    <name type="scientific">Linum trigynum</name>
    <dbReference type="NCBI Taxonomy" id="586398"/>
    <lineage>
        <taxon>Eukaryota</taxon>
        <taxon>Viridiplantae</taxon>
        <taxon>Streptophyta</taxon>
        <taxon>Embryophyta</taxon>
        <taxon>Tracheophyta</taxon>
        <taxon>Spermatophyta</taxon>
        <taxon>Magnoliopsida</taxon>
        <taxon>eudicotyledons</taxon>
        <taxon>Gunneridae</taxon>
        <taxon>Pentapetalae</taxon>
        <taxon>rosids</taxon>
        <taxon>fabids</taxon>
        <taxon>Malpighiales</taxon>
        <taxon>Linaceae</taxon>
        <taxon>Linum</taxon>
    </lineage>
</organism>
<accession>A0AAV2GUE5</accession>
<gene>
    <name evidence="1" type="ORF">LTRI10_LOCUS53278</name>
</gene>
<protein>
    <submittedName>
        <fullName evidence="1">Uncharacterized protein</fullName>
    </submittedName>
</protein>
<proteinExistence type="predicted"/>
<name>A0AAV2GUE5_9ROSI</name>
<dbReference type="Proteomes" id="UP001497516">
    <property type="component" value="Chromosome 9"/>
</dbReference>
<evidence type="ECO:0000313" key="2">
    <source>
        <dbReference type="Proteomes" id="UP001497516"/>
    </source>
</evidence>
<evidence type="ECO:0000313" key="1">
    <source>
        <dbReference type="EMBL" id="CAL1414091.1"/>
    </source>
</evidence>